<evidence type="ECO:0000256" key="8">
    <source>
        <dbReference type="ARBA" id="ARBA00022741"/>
    </source>
</evidence>
<keyword evidence="4" id="KW-1003">Cell membrane</keyword>
<dbReference type="InterPro" id="IPR036890">
    <property type="entry name" value="HATPase_C_sf"/>
</dbReference>
<comment type="catalytic activity">
    <reaction evidence="1">
        <text>ATP + protein L-histidine = ADP + protein N-phospho-L-histidine.</text>
        <dbReference type="EC" id="2.7.13.3"/>
    </reaction>
</comment>
<dbReference type="PROSITE" id="PS50885">
    <property type="entry name" value="HAMP"/>
    <property type="match status" value="1"/>
</dbReference>
<keyword evidence="12" id="KW-0902">Two-component regulatory system</keyword>
<keyword evidence="5" id="KW-0597">Phosphoprotein</keyword>
<protein>
    <recommendedName>
        <fullName evidence="3">histidine kinase</fullName>
        <ecNumber evidence="3">2.7.13.3</ecNumber>
    </recommendedName>
</protein>
<comment type="subcellular location">
    <subcellularLocation>
        <location evidence="2">Cell membrane</location>
        <topology evidence="2">Multi-pass membrane protein</topology>
    </subcellularLocation>
</comment>
<evidence type="ECO:0000259" key="16">
    <source>
        <dbReference type="PROSITE" id="PS50885"/>
    </source>
</evidence>
<dbReference type="CDD" id="cd06225">
    <property type="entry name" value="HAMP"/>
    <property type="match status" value="1"/>
</dbReference>
<dbReference type="Gene3D" id="3.30.565.10">
    <property type="entry name" value="Histidine kinase-like ATPase, C-terminal domain"/>
    <property type="match status" value="1"/>
</dbReference>
<dbReference type="SMART" id="SM00388">
    <property type="entry name" value="HisKA"/>
    <property type="match status" value="1"/>
</dbReference>
<evidence type="ECO:0000256" key="7">
    <source>
        <dbReference type="ARBA" id="ARBA00022692"/>
    </source>
</evidence>
<name>A0ABT7LB58_9BACI</name>
<organism evidence="17 18">
    <name type="scientific">Aquibacillus rhizosphaerae</name>
    <dbReference type="NCBI Taxonomy" id="3051431"/>
    <lineage>
        <taxon>Bacteria</taxon>
        <taxon>Bacillati</taxon>
        <taxon>Bacillota</taxon>
        <taxon>Bacilli</taxon>
        <taxon>Bacillales</taxon>
        <taxon>Bacillaceae</taxon>
        <taxon>Aquibacillus</taxon>
    </lineage>
</organism>
<dbReference type="Pfam" id="PF02518">
    <property type="entry name" value="HATPase_c"/>
    <property type="match status" value="1"/>
</dbReference>
<evidence type="ECO:0000256" key="11">
    <source>
        <dbReference type="ARBA" id="ARBA00022989"/>
    </source>
</evidence>
<dbReference type="SUPFAM" id="SSF55874">
    <property type="entry name" value="ATPase domain of HSP90 chaperone/DNA topoisomerase II/histidine kinase"/>
    <property type="match status" value="1"/>
</dbReference>
<dbReference type="InterPro" id="IPR004358">
    <property type="entry name" value="Sig_transdc_His_kin-like_C"/>
</dbReference>
<dbReference type="PRINTS" id="PR00344">
    <property type="entry name" value="BCTRLSENSOR"/>
</dbReference>
<keyword evidence="9 17" id="KW-0418">Kinase</keyword>
<dbReference type="InterPro" id="IPR003594">
    <property type="entry name" value="HATPase_dom"/>
</dbReference>
<dbReference type="InterPro" id="IPR036097">
    <property type="entry name" value="HisK_dim/P_sf"/>
</dbReference>
<dbReference type="SUPFAM" id="SSF47384">
    <property type="entry name" value="Homodimeric domain of signal transducing histidine kinase"/>
    <property type="match status" value="1"/>
</dbReference>
<evidence type="ECO:0000313" key="17">
    <source>
        <dbReference type="EMBL" id="MDL4843106.1"/>
    </source>
</evidence>
<evidence type="ECO:0000256" key="14">
    <source>
        <dbReference type="SAM" id="Phobius"/>
    </source>
</evidence>
<dbReference type="CDD" id="cd00075">
    <property type="entry name" value="HATPase"/>
    <property type="match status" value="1"/>
</dbReference>
<keyword evidence="18" id="KW-1185">Reference proteome</keyword>
<dbReference type="EMBL" id="JASTZU010000063">
    <property type="protein sequence ID" value="MDL4843106.1"/>
    <property type="molecule type" value="Genomic_DNA"/>
</dbReference>
<evidence type="ECO:0000256" key="4">
    <source>
        <dbReference type="ARBA" id="ARBA00022475"/>
    </source>
</evidence>
<dbReference type="PROSITE" id="PS50109">
    <property type="entry name" value="HIS_KIN"/>
    <property type="match status" value="1"/>
</dbReference>
<feature type="transmembrane region" description="Helical" evidence="14">
    <location>
        <begin position="160"/>
        <end position="181"/>
    </location>
</feature>
<dbReference type="Gene3D" id="6.10.340.10">
    <property type="match status" value="1"/>
</dbReference>
<dbReference type="Proteomes" id="UP001235343">
    <property type="component" value="Unassembled WGS sequence"/>
</dbReference>
<dbReference type="InterPro" id="IPR003660">
    <property type="entry name" value="HAMP_dom"/>
</dbReference>
<dbReference type="Pfam" id="PF00512">
    <property type="entry name" value="HisKA"/>
    <property type="match status" value="1"/>
</dbReference>
<dbReference type="PANTHER" id="PTHR45528">
    <property type="entry name" value="SENSOR HISTIDINE KINASE CPXA"/>
    <property type="match status" value="1"/>
</dbReference>
<dbReference type="GO" id="GO:0016301">
    <property type="term" value="F:kinase activity"/>
    <property type="evidence" value="ECO:0007669"/>
    <property type="project" value="UniProtKB-KW"/>
</dbReference>
<dbReference type="EC" id="2.7.13.3" evidence="3"/>
<reference evidence="17 18" key="1">
    <citation type="submission" date="2023-06" db="EMBL/GenBank/DDBJ databases">
        <title>Aquibacillus rhizosphaerae LR5S19.</title>
        <authorList>
            <person name="Sun J.-Q."/>
        </authorList>
    </citation>
    <scope>NUCLEOTIDE SEQUENCE [LARGE SCALE GENOMIC DNA]</scope>
    <source>
        <strain evidence="17 18">LR5S19</strain>
    </source>
</reference>
<evidence type="ECO:0000256" key="2">
    <source>
        <dbReference type="ARBA" id="ARBA00004651"/>
    </source>
</evidence>
<keyword evidence="10" id="KW-0067">ATP-binding</keyword>
<sequence>MKIKYWLIISYFVVIILPLIALYFLYININYFDEKQDVKEFIEASSLVKELEPYLTEPGFYQIQSSDHYDTIANLANDSLKITLYRSDGTTLYSTLEDINSQRLIQVNRMHLYKNLNELQKNARTYSIKKAVFDNQELVGIFEITIGREDWVEGVNNRTFIAGIILVGFIIALYIVVIVLLHRKLNRPLKLLQSEMTAFAQGKQVKDDIYQANDEIGELIKHFYHMKTQIEETRKALVNQQQEKHYIIAALSHDLKTPLTVIQAYAEALITGKDLSNQEKGEYSSILFNKLDYMKQLLDDLTIFTKLESNHEPTEFVEVDGEEFFDMLLSGYDEPCAKQSVILKTEACIKQNYQVNVGQLTRVVDNLMANSIRHTETGKMIGLAAIASDCRLPEWVFAPFHDSLQTFRNEGTIIIIQNEGRAIPADQQKRIFLPFVQVEDARASGGSSGLGLSIAKRLIENHGGDIMLWSRDGYGTLVAFRIKER</sequence>
<dbReference type="Gene3D" id="1.10.287.130">
    <property type="match status" value="1"/>
</dbReference>
<proteinExistence type="predicted"/>
<evidence type="ECO:0000256" key="12">
    <source>
        <dbReference type="ARBA" id="ARBA00023012"/>
    </source>
</evidence>
<evidence type="ECO:0000256" key="9">
    <source>
        <dbReference type="ARBA" id="ARBA00022777"/>
    </source>
</evidence>
<evidence type="ECO:0000256" key="5">
    <source>
        <dbReference type="ARBA" id="ARBA00022553"/>
    </source>
</evidence>
<evidence type="ECO:0000256" key="13">
    <source>
        <dbReference type="ARBA" id="ARBA00023136"/>
    </source>
</evidence>
<dbReference type="InterPro" id="IPR003661">
    <property type="entry name" value="HisK_dim/P_dom"/>
</dbReference>
<dbReference type="SMART" id="SM00304">
    <property type="entry name" value="HAMP"/>
    <property type="match status" value="1"/>
</dbReference>
<feature type="transmembrane region" description="Helical" evidence="14">
    <location>
        <begin position="5"/>
        <end position="26"/>
    </location>
</feature>
<dbReference type="PANTHER" id="PTHR45528:SF1">
    <property type="entry name" value="SENSOR HISTIDINE KINASE CPXA"/>
    <property type="match status" value="1"/>
</dbReference>
<keyword evidence="6" id="KW-0808">Transferase</keyword>
<dbReference type="InterPro" id="IPR005467">
    <property type="entry name" value="His_kinase_dom"/>
</dbReference>
<dbReference type="SMART" id="SM00387">
    <property type="entry name" value="HATPase_c"/>
    <property type="match status" value="1"/>
</dbReference>
<accession>A0ABT7LB58</accession>
<comment type="caution">
    <text evidence="17">The sequence shown here is derived from an EMBL/GenBank/DDBJ whole genome shotgun (WGS) entry which is preliminary data.</text>
</comment>
<dbReference type="CDD" id="cd00082">
    <property type="entry name" value="HisKA"/>
    <property type="match status" value="1"/>
</dbReference>
<evidence type="ECO:0000256" key="3">
    <source>
        <dbReference type="ARBA" id="ARBA00012438"/>
    </source>
</evidence>
<dbReference type="RefSeq" id="WP_285934398.1">
    <property type="nucleotide sequence ID" value="NZ_JASTZU010000063.1"/>
</dbReference>
<dbReference type="InterPro" id="IPR050398">
    <property type="entry name" value="HssS/ArlS-like"/>
</dbReference>
<keyword evidence="8" id="KW-0547">Nucleotide-binding</keyword>
<evidence type="ECO:0000313" key="18">
    <source>
        <dbReference type="Proteomes" id="UP001235343"/>
    </source>
</evidence>
<feature type="domain" description="HAMP" evidence="16">
    <location>
        <begin position="183"/>
        <end position="235"/>
    </location>
</feature>
<evidence type="ECO:0000256" key="1">
    <source>
        <dbReference type="ARBA" id="ARBA00000085"/>
    </source>
</evidence>
<keyword evidence="11 14" id="KW-1133">Transmembrane helix</keyword>
<feature type="domain" description="Histidine kinase" evidence="15">
    <location>
        <begin position="250"/>
        <end position="485"/>
    </location>
</feature>
<evidence type="ECO:0000256" key="10">
    <source>
        <dbReference type="ARBA" id="ARBA00022840"/>
    </source>
</evidence>
<keyword evidence="13 14" id="KW-0472">Membrane</keyword>
<dbReference type="SUPFAM" id="SSF158472">
    <property type="entry name" value="HAMP domain-like"/>
    <property type="match status" value="1"/>
</dbReference>
<evidence type="ECO:0000256" key="6">
    <source>
        <dbReference type="ARBA" id="ARBA00022679"/>
    </source>
</evidence>
<keyword evidence="7 14" id="KW-0812">Transmembrane</keyword>
<gene>
    <name evidence="17" type="ORF">QQS35_21950</name>
</gene>
<evidence type="ECO:0000259" key="15">
    <source>
        <dbReference type="PROSITE" id="PS50109"/>
    </source>
</evidence>